<comment type="caution">
    <text evidence="2">The sequence shown here is derived from an EMBL/GenBank/DDBJ whole genome shotgun (WGS) entry which is preliminary data.</text>
</comment>
<keyword evidence="1" id="KW-0472">Membrane</keyword>
<reference evidence="2 3" key="1">
    <citation type="journal article" date="2018" name="Biotechnol. Adv.">
        <title>Improved genomic resources and new bioinformatic workflow for the carcinogenic parasite Clonorchis sinensis: Biotechnological implications.</title>
        <authorList>
            <person name="Wang D."/>
            <person name="Korhonen P.K."/>
            <person name="Gasser R.B."/>
            <person name="Young N.D."/>
        </authorList>
    </citation>
    <scope>NUCLEOTIDE SEQUENCE [LARGE SCALE GENOMIC DNA]</scope>
    <source>
        <strain evidence="2">Cs-k2</strain>
    </source>
</reference>
<keyword evidence="3" id="KW-1185">Reference proteome</keyword>
<dbReference type="Proteomes" id="UP000286415">
    <property type="component" value="Unassembled WGS sequence"/>
</dbReference>
<reference evidence="2 3" key="2">
    <citation type="journal article" date="2021" name="Genomics">
        <title>High-quality reference genome for Clonorchis sinensis.</title>
        <authorList>
            <person name="Young N.D."/>
            <person name="Stroehlein A.J."/>
            <person name="Kinkar L."/>
            <person name="Wang T."/>
            <person name="Sohn W.M."/>
            <person name="Chang B.C.H."/>
            <person name="Kaur P."/>
            <person name="Weisz D."/>
            <person name="Dudchenko O."/>
            <person name="Aiden E.L."/>
            <person name="Korhonen P.K."/>
            <person name="Gasser R.B."/>
        </authorList>
    </citation>
    <scope>NUCLEOTIDE SEQUENCE [LARGE SCALE GENOMIC DNA]</scope>
    <source>
        <strain evidence="2">Cs-k2</strain>
    </source>
</reference>
<name>A0A8T1N1J4_CLOSI</name>
<evidence type="ECO:0000256" key="1">
    <source>
        <dbReference type="SAM" id="Phobius"/>
    </source>
</evidence>
<dbReference type="EMBL" id="NIRI02000005">
    <property type="protein sequence ID" value="KAG5455089.1"/>
    <property type="molecule type" value="Genomic_DNA"/>
</dbReference>
<evidence type="ECO:0000313" key="2">
    <source>
        <dbReference type="EMBL" id="KAG5455089.1"/>
    </source>
</evidence>
<sequence length="249" mass="28492">MCLRVGVLFVSPTRIHPHPPLRLVLSSPFLIVVFSFLRLIWTTSQRTILRTDWFSVFHPFLAFNSTHHVAVSVKWFGDCSLLHDVYCFHICMYGERVNSCSAASLFVPSNPTPFYVEINSILHYTFLFPLEFSFFYPVRFLSILADSVPTADVHLFLDPFYQFCSSCDLSVDVDKFRSITGAMQTLTIHSPFSISSHHLRDRSPTSLACIRTLDNPHHKSSHIVVLPLISSFHSTKALSHFVRPSHVYE</sequence>
<keyword evidence="1" id="KW-0812">Transmembrane</keyword>
<dbReference type="AlphaFoldDB" id="A0A8T1N1J4"/>
<evidence type="ECO:0000313" key="3">
    <source>
        <dbReference type="Proteomes" id="UP000286415"/>
    </source>
</evidence>
<accession>A0A8T1N1J4</accession>
<proteinExistence type="predicted"/>
<protein>
    <submittedName>
        <fullName evidence="2">Uncharacterized protein</fullName>
    </submittedName>
</protein>
<organism evidence="2 3">
    <name type="scientific">Clonorchis sinensis</name>
    <name type="common">Chinese liver fluke</name>
    <dbReference type="NCBI Taxonomy" id="79923"/>
    <lineage>
        <taxon>Eukaryota</taxon>
        <taxon>Metazoa</taxon>
        <taxon>Spiralia</taxon>
        <taxon>Lophotrochozoa</taxon>
        <taxon>Platyhelminthes</taxon>
        <taxon>Trematoda</taxon>
        <taxon>Digenea</taxon>
        <taxon>Opisthorchiida</taxon>
        <taxon>Opisthorchiata</taxon>
        <taxon>Opisthorchiidae</taxon>
        <taxon>Clonorchis</taxon>
    </lineage>
</organism>
<feature type="transmembrane region" description="Helical" evidence="1">
    <location>
        <begin position="20"/>
        <end position="41"/>
    </location>
</feature>
<keyword evidence="1" id="KW-1133">Transmembrane helix</keyword>
<gene>
    <name evidence="2" type="ORF">CSKR_203816</name>
</gene>